<feature type="region of interest" description="Disordered" evidence="1">
    <location>
        <begin position="37"/>
        <end position="239"/>
    </location>
</feature>
<organism evidence="3 4">
    <name type="scientific">Cytospora chrysosperma</name>
    <name type="common">Cytospora canker fungus</name>
    <name type="synonym">Sphaeria chrysosperma</name>
    <dbReference type="NCBI Taxonomy" id="252740"/>
    <lineage>
        <taxon>Eukaryota</taxon>
        <taxon>Fungi</taxon>
        <taxon>Dikarya</taxon>
        <taxon>Ascomycota</taxon>
        <taxon>Pezizomycotina</taxon>
        <taxon>Sordariomycetes</taxon>
        <taxon>Sordariomycetidae</taxon>
        <taxon>Diaporthales</taxon>
        <taxon>Cytosporaceae</taxon>
        <taxon>Cytospora</taxon>
    </lineage>
</organism>
<dbReference type="SUPFAM" id="SSF68906">
    <property type="entry name" value="SAP domain"/>
    <property type="match status" value="1"/>
</dbReference>
<dbReference type="STRING" id="252740.A0A423WPA5"/>
<evidence type="ECO:0000313" key="4">
    <source>
        <dbReference type="Proteomes" id="UP000284375"/>
    </source>
</evidence>
<dbReference type="PROSITE" id="PS50800">
    <property type="entry name" value="SAP"/>
    <property type="match status" value="1"/>
</dbReference>
<dbReference type="Gene3D" id="1.10.720.30">
    <property type="entry name" value="SAP domain"/>
    <property type="match status" value="1"/>
</dbReference>
<feature type="domain" description="SAP" evidence="2">
    <location>
        <begin position="6"/>
        <end position="40"/>
    </location>
</feature>
<feature type="compositionally biased region" description="Acidic residues" evidence="1">
    <location>
        <begin position="39"/>
        <end position="51"/>
    </location>
</feature>
<proteinExistence type="predicted"/>
<dbReference type="OrthoDB" id="5348404at2759"/>
<protein>
    <recommendedName>
        <fullName evidence="2">SAP domain-containing protein</fullName>
    </recommendedName>
</protein>
<feature type="compositionally biased region" description="Polar residues" evidence="1">
    <location>
        <begin position="133"/>
        <end position="154"/>
    </location>
</feature>
<feature type="compositionally biased region" description="Basic and acidic residues" evidence="1">
    <location>
        <begin position="298"/>
        <end position="313"/>
    </location>
</feature>
<feature type="compositionally biased region" description="Basic and acidic residues" evidence="1">
    <location>
        <begin position="72"/>
        <end position="81"/>
    </location>
</feature>
<feature type="compositionally biased region" description="Polar residues" evidence="1">
    <location>
        <begin position="287"/>
        <end position="296"/>
    </location>
</feature>
<feature type="compositionally biased region" description="Low complexity" evidence="1">
    <location>
        <begin position="478"/>
        <end position="491"/>
    </location>
</feature>
<keyword evidence="4" id="KW-1185">Reference proteome</keyword>
<feature type="region of interest" description="Disordered" evidence="1">
    <location>
        <begin position="453"/>
        <end position="472"/>
    </location>
</feature>
<dbReference type="CDD" id="cd12432">
    <property type="entry name" value="RRM_ACINU"/>
    <property type="match status" value="1"/>
</dbReference>
<dbReference type="InterPro" id="IPR034257">
    <property type="entry name" value="Acinus_RRM"/>
</dbReference>
<dbReference type="InterPro" id="IPR036361">
    <property type="entry name" value="SAP_dom_sf"/>
</dbReference>
<evidence type="ECO:0000313" key="3">
    <source>
        <dbReference type="EMBL" id="ROW05201.1"/>
    </source>
</evidence>
<dbReference type="AlphaFoldDB" id="A0A423WPA5"/>
<feature type="region of interest" description="Disordered" evidence="1">
    <location>
        <begin position="562"/>
        <end position="651"/>
    </location>
</feature>
<reference evidence="3 4" key="1">
    <citation type="submission" date="2015-09" db="EMBL/GenBank/DDBJ databases">
        <title>Host preference determinants of Valsa canker pathogens revealed by comparative genomics.</title>
        <authorList>
            <person name="Yin Z."/>
            <person name="Huang L."/>
        </authorList>
    </citation>
    <scope>NUCLEOTIDE SEQUENCE [LARGE SCALE GENOMIC DNA]</scope>
    <source>
        <strain evidence="3 4">YSFL</strain>
    </source>
</reference>
<dbReference type="Pfam" id="PF02037">
    <property type="entry name" value="SAP"/>
    <property type="match status" value="1"/>
</dbReference>
<accession>A0A423WPA5</accession>
<dbReference type="EMBL" id="LJZO01000001">
    <property type="protein sequence ID" value="ROW05201.1"/>
    <property type="molecule type" value="Genomic_DNA"/>
</dbReference>
<gene>
    <name evidence="3" type="ORF">VSDG_00048</name>
</gene>
<feature type="region of interest" description="Disordered" evidence="1">
    <location>
        <begin position="478"/>
        <end position="498"/>
    </location>
</feature>
<evidence type="ECO:0000256" key="1">
    <source>
        <dbReference type="SAM" id="MobiDB-lite"/>
    </source>
</evidence>
<dbReference type="PANTHER" id="PTHR47031:SF3">
    <property type="entry name" value="SAP DOMAIN-CONTAINING PROTEIN"/>
    <property type="match status" value="1"/>
</dbReference>
<feature type="compositionally biased region" description="Basic and acidic residues" evidence="1">
    <location>
        <begin position="639"/>
        <end position="651"/>
    </location>
</feature>
<feature type="compositionally biased region" description="Basic and acidic residues" evidence="1">
    <location>
        <begin position="564"/>
        <end position="580"/>
    </location>
</feature>
<dbReference type="Proteomes" id="UP000284375">
    <property type="component" value="Unassembled WGS sequence"/>
</dbReference>
<dbReference type="SMART" id="SM00513">
    <property type="entry name" value="SAP"/>
    <property type="match status" value="1"/>
</dbReference>
<feature type="region of interest" description="Disordered" evidence="1">
    <location>
        <begin position="277"/>
        <end position="327"/>
    </location>
</feature>
<evidence type="ECO:0000259" key="2">
    <source>
        <dbReference type="PROSITE" id="PS50800"/>
    </source>
</evidence>
<feature type="compositionally biased region" description="Basic and acidic residues" evidence="1">
    <location>
        <begin position="607"/>
        <end position="625"/>
    </location>
</feature>
<sequence length="651" mass="72628">MSSTDWSNLKVVELRAELQTRGLPTKGVKADLVKRLTEAEAEAEAEADVDQVNEPATEVAPEEDAPNDSPQADDHHNKEDVLQPQDVDNEPQLAVDTIDTNAPLKEETSDPVAKQTDDGTEPPSQRPVAEGTTAAQPETSNQIEMQTSIPTSDTAVDFDQKRKRRSSTPPPSAKRAKQEDERHTNMEEDIVDYEGGDISVSPEKKPTNGAGDEQDPEKGVVSEPAVTDAPEAVEVSGEEAYLKRVAIAESSKALSTTSSQAQDPLLDVSGKDAFEKRLAIGKPSEAPQHTSQSAQLVQEDRFDTPQQWHKEPSAEDSGPSFPSSHSPTSALYIRELMRPLRSEMVEEHIVSLVTPPGSEPDPNLVEDFYLDQIRTHAFVKLTSVSAAKRVRAALHDRVWPNERNRKPLWVDFIPPDRMKEWIDEEESGGRGRWEVVYEQDGDGMVAIHREAGPDPRQFSKPPPTGPASTTVYPGIEAAPRGPRGRGAARPPLDNPTALQTQAYPPLFYQPLGEDIAERRIRNMRSFYSQNPPRDLGKDYNRYTFEGGDSFVDRGTEVFVGIRPPHREKEHQERLRRERLGEAAPSIAADSQSRRDDYRPPARPMVTDVDRYSTYDDHRRFGGDRRPRNRGFRGGGGNRFRGEDPYRYRPGY</sequence>
<dbReference type="PANTHER" id="PTHR47031">
    <property type="entry name" value="SAP DNA-BINDING DOMAIN-CONTAINING PROTEIN"/>
    <property type="match status" value="1"/>
</dbReference>
<dbReference type="InterPro" id="IPR003034">
    <property type="entry name" value="SAP_dom"/>
</dbReference>
<feature type="compositionally biased region" description="Basic and acidic residues" evidence="1">
    <location>
        <begin position="176"/>
        <end position="186"/>
    </location>
</feature>
<comment type="caution">
    <text evidence="3">The sequence shown here is derived from an EMBL/GenBank/DDBJ whole genome shotgun (WGS) entry which is preliminary data.</text>
</comment>
<name>A0A423WPA5_CYTCH</name>